<dbReference type="SMART" id="SM00304">
    <property type="entry name" value="HAMP"/>
    <property type="match status" value="1"/>
</dbReference>
<keyword evidence="13 15" id="KW-0472">Membrane</keyword>
<feature type="domain" description="HAMP" evidence="17">
    <location>
        <begin position="184"/>
        <end position="236"/>
    </location>
</feature>
<keyword evidence="10 18" id="KW-0067">ATP-binding</keyword>
<proteinExistence type="predicted"/>
<evidence type="ECO:0000259" key="16">
    <source>
        <dbReference type="PROSITE" id="PS50109"/>
    </source>
</evidence>
<feature type="transmembrane region" description="Helical" evidence="15">
    <location>
        <begin position="162"/>
        <end position="182"/>
    </location>
</feature>
<feature type="domain" description="Histidine kinase" evidence="16">
    <location>
        <begin position="251"/>
        <end position="490"/>
    </location>
</feature>
<evidence type="ECO:0000256" key="15">
    <source>
        <dbReference type="SAM" id="Phobius"/>
    </source>
</evidence>
<dbReference type="EMBL" id="JBHLTP010000004">
    <property type="protein sequence ID" value="MFC0523468.1"/>
    <property type="molecule type" value="Genomic_DNA"/>
</dbReference>
<keyword evidence="12" id="KW-0902">Two-component regulatory system</keyword>
<dbReference type="SUPFAM" id="SSF47384">
    <property type="entry name" value="Homodimeric domain of signal transducing histidine kinase"/>
    <property type="match status" value="1"/>
</dbReference>
<evidence type="ECO:0000256" key="4">
    <source>
        <dbReference type="ARBA" id="ARBA00022475"/>
    </source>
</evidence>
<dbReference type="SUPFAM" id="SSF55874">
    <property type="entry name" value="ATPase domain of HSP90 chaperone/DNA topoisomerase II/histidine kinase"/>
    <property type="match status" value="1"/>
</dbReference>
<dbReference type="Pfam" id="PF00512">
    <property type="entry name" value="HisKA"/>
    <property type="match status" value="1"/>
</dbReference>
<evidence type="ECO:0000256" key="5">
    <source>
        <dbReference type="ARBA" id="ARBA00022553"/>
    </source>
</evidence>
<keyword evidence="19" id="KW-1185">Reference proteome</keyword>
<dbReference type="SMART" id="SM00387">
    <property type="entry name" value="HATPase_c"/>
    <property type="match status" value="1"/>
</dbReference>
<evidence type="ECO:0000256" key="10">
    <source>
        <dbReference type="ARBA" id="ARBA00022840"/>
    </source>
</evidence>
<dbReference type="SUPFAM" id="SSF158472">
    <property type="entry name" value="HAMP domain-like"/>
    <property type="match status" value="1"/>
</dbReference>
<dbReference type="PRINTS" id="PR00344">
    <property type="entry name" value="BCTRLSENSOR"/>
</dbReference>
<reference evidence="18 19" key="1">
    <citation type="submission" date="2024-09" db="EMBL/GenBank/DDBJ databases">
        <authorList>
            <person name="Sun Q."/>
            <person name="Mori K."/>
        </authorList>
    </citation>
    <scope>NUCLEOTIDE SEQUENCE [LARGE SCALE GENOMIC DNA]</scope>
    <source>
        <strain evidence="18 19">NCAIM B.02529</strain>
    </source>
</reference>
<keyword evidence="7 15" id="KW-0812">Transmembrane</keyword>
<dbReference type="SMART" id="SM00388">
    <property type="entry name" value="HisKA"/>
    <property type="match status" value="1"/>
</dbReference>
<dbReference type="Gene3D" id="6.10.340.10">
    <property type="match status" value="1"/>
</dbReference>
<dbReference type="InterPro" id="IPR036097">
    <property type="entry name" value="HisK_dim/P_sf"/>
</dbReference>
<dbReference type="PROSITE" id="PS50885">
    <property type="entry name" value="HAMP"/>
    <property type="match status" value="1"/>
</dbReference>
<dbReference type="PROSITE" id="PS50109">
    <property type="entry name" value="HIS_KIN"/>
    <property type="match status" value="1"/>
</dbReference>
<evidence type="ECO:0000256" key="12">
    <source>
        <dbReference type="ARBA" id="ARBA00023012"/>
    </source>
</evidence>
<dbReference type="CDD" id="cd00075">
    <property type="entry name" value="HATPase"/>
    <property type="match status" value="1"/>
</dbReference>
<dbReference type="CDD" id="cd06225">
    <property type="entry name" value="HAMP"/>
    <property type="match status" value="1"/>
</dbReference>
<protein>
    <recommendedName>
        <fullName evidence="3">histidine kinase</fullName>
        <ecNumber evidence="3">2.7.13.3</ecNumber>
    </recommendedName>
</protein>
<evidence type="ECO:0000256" key="14">
    <source>
        <dbReference type="SAM" id="Coils"/>
    </source>
</evidence>
<comment type="subcellular location">
    <subcellularLocation>
        <location evidence="2">Cell membrane</location>
        <topology evidence="2">Multi-pass membrane protein</topology>
    </subcellularLocation>
</comment>
<dbReference type="InterPro" id="IPR003661">
    <property type="entry name" value="HisK_dim/P_dom"/>
</dbReference>
<dbReference type="Gene3D" id="3.30.565.10">
    <property type="entry name" value="Histidine kinase-like ATPase, C-terminal domain"/>
    <property type="match status" value="1"/>
</dbReference>
<evidence type="ECO:0000256" key="7">
    <source>
        <dbReference type="ARBA" id="ARBA00022692"/>
    </source>
</evidence>
<evidence type="ECO:0000256" key="2">
    <source>
        <dbReference type="ARBA" id="ARBA00004651"/>
    </source>
</evidence>
<feature type="coiled-coil region" evidence="14">
    <location>
        <begin position="217"/>
        <end position="244"/>
    </location>
</feature>
<dbReference type="InterPro" id="IPR050398">
    <property type="entry name" value="HssS/ArlS-like"/>
</dbReference>
<keyword evidence="14" id="KW-0175">Coiled coil</keyword>
<dbReference type="Gene3D" id="1.10.287.130">
    <property type="match status" value="1"/>
</dbReference>
<evidence type="ECO:0000256" key="3">
    <source>
        <dbReference type="ARBA" id="ARBA00012438"/>
    </source>
</evidence>
<evidence type="ECO:0000259" key="17">
    <source>
        <dbReference type="PROSITE" id="PS50885"/>
    </source>
</evidence>
<dbReference type="EC" id="2.7.13.3" evidence="3"/>
<comment type="catalytic activity">
    <reaction evidence="1">
        <text>ATP + protein L-histidine = ADP + protein N-phospho-L-histidine.</text>
        <dbReference type="EC" id="2.7.13.3"/>
    </reaction>
</comment>
<keyword evidence="4" id="KW-1003">Cell membrane</keyword>
<feature type="transmembrane region" description="Helical" evidence="15">
    <location>
        <begin position="6"/>
        <end position="29"/>
    </location>
</feature>
<comment type="caution">
    <text evidence="18">The sequence shown here is derived from an EMBL/GenBank/DDBJ whole genome shotgun (WGS) entry which is preliminary data.</text>
</comment>
<dbReference type="InterPro" id="IPR004358">
    <property type="entry name" value="Sig_transdc_His_kin-like_C"/>
</dbReference>
<dbReference type="RefSeq" id="WP_377346286.1">
    <property type="nucleotide sequence ID" value="NZ_JBHLTP010000004.1"/>
</dbReference>
<evidence type="ECO:0000256" key="6">
    <source>
        <dbReference type="ARBA" id="ARBA00022679"/>
    </source>
</evidence>
<dbReference type="Pfam" id="PF02518">
    <property type="entry name" value="HATPase_c"/>
    <property type="match status" value="1"/>
</dbReference>
<name>A0ABV6LMH9_9BACI</name>
<dbReference type="PANTHER" id="PTHR45528">
    <property type="entry name" value="SENSOR HISTIDINE KINASE CPXA"/>
    <property type="match status" value="1"/>
</dbReference>
<dbReference type="PANTHER" id="PTHR45528:SF1">
    <property type="entry name" value="SENSOR HISTIDINE KINASE CPXA"/>
    <property type="match status" value="1"/>
</dbReference>
<keyword evidence="8" id="KW-0547">Nucleotide-binding</keyword>
<evidence type="ECO:0000256" key="8">
    <source>
        <dbReference type="ARBA" id="ARBA00022741"/>
    </source>
</evidence>
<evidence type="ECO:0000256" key="1">
    <source>
        <dbReference type="ARBA" id="ARBA00000085"/>
    </source>
</evidence>
<dbReference type="Proteomes" id="UP001589836">
    <property type="component" value="Unassembled WGS sequence"/>
</dbReference>
<dbReference type="InterPro" id="IPR036890">
    <property type="entry name" value="HATPase_C_sf"/>
</dbReference>
<sequence length="497" mass="58170">MKIRTWLMVTYLIVMTLPIIAAYGFYILLQEWDKEQGLQNSFELTSYIHELEEKLQDPDLYKVQSSESFMNKLFPAFQNEDVELKLYENTGLYLFNSKEPNNAITYETNRATLFKDLYQYDFSYRSVAIKKPVFLEDEMIGIYSLNVERTEWIEGVQSRRTWIIISFFTLFISLYCLMIWLLHKRLNQPLSQLMEGMQEFASTHKPVTFSYRKQNEIGELIQHFESMQTQIEEAQRTTRIEQQEKQTMIASLSHDIKTPLTSLRAYAEALASEESLTQEQRKEYVQTLIRKSTHLQNMMEDLTIFTQLQSSTYSFDLQLVDGAEFVDMLFEGYDQWVRKEKITLHTHNSIKGSFCMNDRQMIRFLDNLLSNALQHTHSKGHIWIGAFPSAEHALPDWIFPESKEYIQNIPDHHCLIVVQNEGKAIAQKDLEHIFTPFYQGESSRTQKGNVHVGLGLSIANRIVELHGGRFHVWSVPGKGTIMGMSIKQYKEGEMDYE</sequence>
<evidence type="ECO:0000313" key="19">
    <source>
        <dbReference type="Proteomes" id="UP001589836"/>
    </source>
</evidence>
<dbReference type="Pfam" id="PF00672">
    <property type="entry name" value="HAMP"/>
    <property type="match status" value="1"/>
</dbReference>
<keyword evidence="5" id="KW-0597">Phosphoprotein</keyword>
<keyword evidence="6" id="KW-0808">Transferase</keyword>
<dbReference type="CDD" id="cd00082">
    <property type="entry name" value="HisKA"/>
    <property type="match status" value="1"/>
</dbReference>
<keyword evidence="9" id="KW-0418">Kinase</keyword>
<evidence type="ECO:0000256" key="13">
    <source>
        <dbReference type="ARBA" id="ARBA00023136"/>
    </source>
</evidence>
<evidence type="ECO:0000256" key="9">
    <source>
        <dbReference type="ARBA" id="ARBA00022777"/>
    </source>
</evidence>
<keyword evidence="11 15" id="KW-1133">Transmembrane helix</keyword>
<dbReference type="InterPro" id="IPR003594">
    <property type="entry name" value="HATPase_dom"/>
</dbReference>
<organism evidence="18 19">
    <name type="scientific">Pontibacillus salicampi</name>
    <dbReference type="NCBI Taxonomy" id="1449801"/>
    <lineage>
        <taxon>Bacteria</taxon>
        <taxon>Bacillati</taxon>
        <taxon>Bacillota</taxon>
        <taxon>Bacilli</taxon>
        <taxon>Bacillales</taxon>
        <taxon>Bacillaceae</taxon>
        <taxon>Pontibacillus</taxon>
    </lineage>
</organism>
<dbReference type="GO" id="GO:0005524">
    <property type="term" value="F:ATP binding"/>
    <property type="evidence" value="ECO:0007669"/>
    <property type="project" value="UniProtKB-KW"/>
</dbReference>
<dbReference type="InterPro" id="IPR005467">
    <property type="entry name" value="His_kinase_dom"/>
</dbReference>
<accession>A0ABV6LMH9</accession>
<gene>
    <name evidence="18" type="ORF">ACFFGV_07705</name>
</gene>
<evidence type="ECO:0000313" key="18">
    <source>
        <dbReference type="EMBL" id="MFC0523468.1"/>
    </source>
</evidence>
<dbReference type="InterPro" id="IPR003660">
    <property type="entry name" value="HAMP_dom"/>
</dbReference>
<evidence type="ECO:0000256" key="11">
    <source>
        <dbReference type="ARBA" id="ARBA00022989"/>
    </source>
</evidence>